<dbReference type="AlphaFoldDB" id="A0A6J7JBZ7"/>
<dbReference type="SMART" id="SM01008">
    <property type="entry name" value="Ald_Xan_dh_C"/>
    <property type="match status" value="1"/>
</dbReference>
<keyword evidence="2" id="KW-0560">Oxidoreductase</keyword>
<dbReference type="Pfam" id="PF20256">
    <property type="entry name" value="MoCoBD_2"/>
    <property type="match status" value="1"/>
</dbReference>
<dbReference type="Pfam" id="PF01315">
    <property type="entry name" value="Ald_Xan_dh_C"/>
    <property type="match status" value="1"/>
</dbReference>
<protein>
    <submittedName>
        <fullName evidence="4">Unannotated protein</fullName>
    </submittedName>
</protein>
<evidence type="ECO:0000313" key="4">
    <source>
        <dbReference type="EMBL" id="CAB4940706.1"/>
    </source>
</evidence>
<evidence type="ECO:0000256" key="2">
    <source>
        <dbReference type="ARBA" id="ARBA00023002"/>
    </source>
</evidence>
<feature type="domain" description="Aldehyde oxidase/xanthine dehydrogenase a/b hammerhead" evidence="3">
    <location>
        <begin position="26"/>
        <end position="136"/>
    </location>
</feature>
<dbReference type="Gene3D" id="3.30.365.10">
    <property type="entry name" value="Aldehyde oxidase/xanthine dehydrogenase, molybdopterin binding domain"/>
    <property type="match status" value="4"/>
</dbReference>
<dbReference type="SUPFAM" id="SSF56003">
    <property type="entry name" value="Molybdenum cofactor-binding domain"/>
    <property type="match status" value="1"/>
</dbReference>
<dbReference type="InterPro" id="IPR036856">
    <property type="entry name" value="Ald_Oxase/Xan_DH_a/b_sf"/>
</dbReference>
<dbReference type="EMBL" id="CAFBMX010000010">
    <property type="protein sequence ID" value="CAB4940706.1"/>
    <property type="molecule type" value="Genomic_DNA"/>
</dbReference>
<accession>A0A6J7JBZ7</accession>
<dbReference type="Gene3D" id="3.90.1170.50">
    <property type="entry name" value="Aldehyde oxidase/xanthine dehydrogenase, a/b hammerhead"/>
    <property type="match status" value="1"/>
</dbReference>
<dbReference type="InterPro" id="IPR037165">
    <property type="entry name" value="AldOxase/xan_DH_Mopterin-bd_sf"/>
</dbReference>
<dbReference type="InterPro" id="IPR046867">
    <property type="entry name" value="AldOxase/xan_DH_MoCoBD2"/>
</dbReference>
<reference evidence="4" key="1">
    <citation type="submission" date="2020-05" db="EMBL/GenBank/DDBJ databases">
        <authorList>
            <person name="Chiriac C."/>
            <person name="Salcher M."/>
            <person name="Ghai R."/>
            <person name="Kavagutti S V."/>
        </authorList>
    </citation>
    <scope>NUCLEOTIDE SEQUENCE</scope>
</reference>
<sequence length="773" mass="81613">MSAQTGGAARFVGASVKRREDPRLLTGGGQFVDDVQLPGMLHAAFVRSPLASARIASIDTQAALAVPGVVAIFTGADDFPRLPPWWPSEANVPAQHPLAIEDVRFVGDPVAIVIAESRYIAEDACELVDVAYEARTPIVDYRAAGEEGAPVVHAELGTNLVAEMASPPDPALEAAFAGSDHVFKETIKSHRYAAVPMETRGFVASWNKAGGELTVHMAGQAPHVARAYFALSLGLPEHAVRVIQRDVGGGFGQKAFQARDDMAVLHAAMRIDRPLKWIEDRQENLTAATHSRHEQITIEVGVNNDGLLQAIRLDHVLDAGAYPAMPAEADPGLVAAWFPGPYKVPHFGFRNVQYYTNTTARGPYRGPWLIETTVRETMLDIVARGIGMDPAEVRRRNSIQAADQPYQLHSGIVFDRVSPAETLEQAVEMAHYAQFREEQAAARAEGRLLGIGIASYIEPTAFGGGRSMGIEAATIRIEPSGKVTCLMGLGSYGHSVETTMAQVVADELGVAFEDVTIVQGDTASAPVGGGNLGSRSAVIGGAVAGMSARKARAKILDLAGHLMEAAPDDLELVDGVVSVKGSPASSMALTEITQVAYNGADRLPEGMEPGIEETTRWSAPFVTHSNATHVCMCEVDRNTGLVKLLDYVVSEDCGVMINPMVVEGQISGGVVQGIGGALLEHIPYDADGNPLAVNFKDYLLPVADLIPEIRIGHIVTPSDTPGGHKGAGEGGTIGGVAATVNAVADALAPLGVTITEQPLSPSRLLALIEQASA</sequence>
<dbReference type="GO" id="GO:0005506">
    <property type="term" value="F:iron ion binding"/>
    <property type="evidence" value="ECO:0007669"/>
    <property type="project" value="InterPro"/>
</dbReference>
<organism evidence="4">
    <name type="scientific">freshwater metagenome</name>
    <dbReference type="NCBI Taxonomy" id="449393"/>
    <lineage>
        <taxon>unclassified sequences</taxon>
        <taxon>metagenomes</taxon>
        <taxon>ecological metagenomes</taxon>
    </lineage>
</organism>
<proteinExistence type="predicted"/>
<dbReference type="InterPro" id="IPR000674">
    <property type="entry name" value="Ald_Oxase/Xan_DH_a/b"/>
</dbReference>
<dbReference type="PANTHER" id="PTHR11908:SF132">
    <property type="entry name" value="ALDEHYDE OXIDASE 1-RELATED"/>
    <property type="match status" value="1"/>
</dbReference>
<evidence type="ECO:0000259" key="3">
    <source>
        <dbReference type="SMART" id="SM01008"/>
    </source>
</evidence>
<gene>
    <name evidence="4" type="ORF">UFOPK3674_01806</name>
</gene>
<dbReference type="Pfam" id="PF02738">
    <property type="entry name" value="MoCoBD_1"/>
    <property type="match status" value="1"/>
</dbReference>
<keyword evidence="1" id="KW-0500">Molybdenum</keyword>
<name>A0A6J7JBZ7_9ZZZZ</name>
<dbReference type="SUPFAM" id="SSF54665">
    <property type="entry name" value="CO dehydrogenase molybdoprotein N-domain-like"/>
    <property type="match status" value="1"/>
</dbReference>
<dbReference type="InterPro" id="IPR016208">
    <property type="entry name" value="Ald_Oxase/xanthine_DH-like"/>
</dbReference>
<dbReference type="GO" id="GO:0016491">
    <property type="term" value="F:oxidoreductase activity"/>
    <property type="evidence" value="ECO:0007669"/>
    <property type="project" value="UniProtKB-KW"/>
</dbReference>
<evidence type="ECO:0000256" key="1">
    <source>
        <dbReference type="ARBA" id="ARBA00022505"/>
    </source>
</evidence>
<dbReference type="PANTHER" id="PTHR11908">
    <property type="entry name" value="XANTHINE DEHYDROGENASE"/>
    <property type="match status" value="1"/>
</dbReference>
<dbReference type="InterPro" id="IPR008274">
    <property type="entry name" value="AldOxase/xan_DH_MoCoBD1"/>
</dbReference>